<name>D7CMH9_SYNLT</name>
<dbReference type="Proteomes" id="UP000000378">
    <property type="component" value="Chromosome"/>
</dbReference>
<keyword evidence="2" id="KW-1185">Reference proteome</keyword>
<protein>
    <submittedName>
        <fullName evidence="1">Uncharacterized protein</fullName>
    </submittedName>
</protein>
<reference evidence="2" key="1">
    <citation type="journal article" date="2010" name="Stand. Genomic Sci.">
        <title>Complete genome sequence of Syntrophothermus lipocalidus type strain (TGB-C1T).</title>
        <authorList>
            <consortium name="US DOE Joint Genome Institute (JGI-PGF)"/>
            <person name="Djao O."/>
            <person name="Zhang X."/>
            <person name="Lucas S."/>
            <person name="Lapidus A."/>
            <person name="Glavina Del Rio T."/>
            <person name="Nolan M."/>
            <person name="Tice H."/>
            <person name="Cheng J."/>
            <person name="Han C."/>
            <person name="Tapia R."/>
            <person name="Goodwin L."/>
            <person name="Pitluck S."/>
            <person name="Liolios K."/>
            <person name="Ivanova N."/>
            <person name="Mavromatis K."/>
            <person name="Mikhailova N."/>
            <person name="Ovchinnikova G."/>
            <person name="Pati A."/>
            <person name="Brambilla E."/>
            <person name="Chen A."/>
            <person name="Palaniappan K."/>
            <person name="Land M."/>
            <person name="Hauser L."/>
            <person name="Chang Y."/>
            <person name="Jeffries C."/>
            <person name="Rohde M."/>
            <person name="Sikorski J."/>
            <person name="Spring S."/>
            <person name="Goker M."/>
            <person name="Detter J."/>
            <person name="Woyke T."/>
            <person name="Bristow J."/>
            <person name="Eisen J."/>
            <person name="Markowitz V."/>
            <person name="Hugenholtz P."/>
            <person name="Kyrpides N."/>
            <person name="Klenk H."/>
        </authorList>
    </citation>
    <scope>NUCLEOTIDE SEQUENCE [LARGE SCALE GENOMIC DNA]</scope>
    <source>
        <strain evidence="2">DSM 12680 / TGB-C1</strain>
    </source>
</reference>
<dbReference type="KEGG" id="slp:Slip_1137"/>
<sequence length="255" mass="29510">MAVESSLPAYTTIENILKLIDALRRKNNDEEEAKPLFGMGDTAFRSTKSVLRTFNIIEESNTNFTATGRQIAYAGNDEERKKIILEVIKRYPPYEALLHNIAEKKEPETEINYIVSFWGKFNYGSTERNRKDAATLFGNIIEYIGFGTFKKGRSNYPTRIIWKPGIESQILNTGQKSEEPEREFNEDSLIQQRVEEKQTDNGIPEHEKDTGYSNQYRYINAKKGPFIIVKVDMTNWPEEKMKNFFKLAYGNFGDD</sequence>
<dbReference type="AlphaFoldDB" id="D7CMH9"/>
<evidence type="ECO:0000313" key="1">
    <source>
        <dbReference type="EMBL" id="ADI01914.1"/>
    </source>
</evidence>
<proteinExistence type="predicted"/>
<dbReference type="eggNOG" id="COG1733">
    <property type="taxonomic scope" value="Bacteria"/>
</dbReference>
<dbReference type="OrthoDB" id="2081455at2"/>
<accession>D7CMH9</accession>
<organism evidence="1 2">
    <name type="scientific">Syntrophothermus lipocalidus (strain DSM 12680 / TGB-C1)</name>
    <dbReference type="NCBI Taxonomy" id="643648"/>
    <lineage>
        <taxon>Bacteria</taxon>
        <taxon>Bacillati</taxon>
        <taxon>Bacillota</taxon>
        <taxon>Clostridia</taxon>
        <taxon>Eubacteriales</taxon>
        <taxon>Syntrophomonadaceae</taxon>
        <taxon>Syntrophothermus</taxon>
    </lineage>
</organism>
<dbReference type="STRING" id="643648.Slip_1137"/>
<dbReference type="HOGENOM" id="CLU_1089602_0_0_9"/>
<reference evidence="1 2" key="2">
    <citation type="journal article" date="2010" name="Stand. Genomic Sci.">
        <title>Complete genome sequence of Syntrophothermus lipocalidus type strain (TGB-C1).</title>
        <authorList>
            <person name="Djao O.D."/>
            <person name="Zhang X."/>
            <person name="Lucas S."/>
            <person name="Lapidus A."/>
            <person name="Del Rio T.G."/>
            <person name="Nolan M."/>
            <person name="Tice H."/>
            <person name="Cheng J.F."/>
            <person name="Han C."/>
            <person name="Tapia R."/>
            <person name="Goodwin L."/>
            <person name="Pitluck S."/>
            <person name="Liolios K."/>
            <person name="Ivanova N."/>
            <person name="Mavromatis K."/>
            <person name="Mikhailova N."/>
            <person name="Ovchinnikova G."/>
            <person name="Pati A."/>
            <person name="Brambilla E."/>
            <person name="Chen A."/>
            <person name="Palaniappan K."/>
            <person name="Land M."/>
            <person name="Hauser L."/>
            <person name="Chang Y.J."/>
            <person name="Jeffries C.D."/>
            <person name="Rohde M."/>
            <person name="Sikorski J."/>
            <person name="Spring S."/>
            <person name="Goker M."/>
            <person name="Detter J.C."/>
            <person name="Woyke T."/>
            <person name="Bristow J."/>
            <person name="Eisen J.A."/>
            <person name="Markowitz V."/>
            <person name="Hugenholtz P."/>
            <person name="Kyrpides N.C."/>
            <person name="Klenk H.P."/>
        </authorList>
    </citation>
    <scope>NUCLEOTIDE SEQUENCE [LARGE SCALE GENOMIC DNA]</scope>
    <source>
        <strain evidence="2">DSM 12680 / TGB-C1</strain>
    </source>
</reference>
<evidence type="ECO:0000313" key="2">
    <source>
        <dbReference type="Proteomes" id="UP000000378"/>
    </source>
</evidence>
<dbReference type="RefSeq" id="WP_013175316.1">
    <property type="nucleotide sequence ID" value="NC_014220.1"/>
</dbReference>
<dbReference type="EMBL" id="CP002048">
    <property type="protein sequence ID" value="ADI01914.1"/>
    <property type="molecule type" value="Genomic_DNA"/>
</dbReference>
<gene>
    <name evidence="1" type="ordered locus">Slip_1137</name>
</gene>